<proteinExistence type="predicted"/>
<dbReference type="Proteomes" id="UP000789702">
    <property type="component" value="Unassembled WGS sequence"/>
</dbReference>
<name>A0ACA9LA25_9GLOM</name>
<reference evidence="1" key="1">
    <citation type="submission" date="2021-06" db="EMBL/GenBank/DDBJ databases">
        <authorList>
            <person name="Kallberg Y."/>
            <person name="Tangrot J."/>
            <person name="Rosling A."/>
        </authorList>
    </citation>
    <scope>NUCLEOTIDE SEQUENCE</scope>
    <source>
        <strain evidence="1">IL203A</strain>
    </source>
</reference>
<sequence length="75" mass="8589">MGRLRRSRTHKDQIHKDLKELDEQMVQNQESDLDLPGFGKYPCVACAIKLLKEVPYTQSEAEAAVGYSTEHSRIK</sequence>
<accession>A0ACA9LA25</accession>
<dbReference type="EMBL" id="CAJVPU010003090">
    <property type="protein sequence ID" value="CAG8512881.1"/>
    <property type="molecule type" value="Genomic_DNA"/>
</dbReference>
<gene>
    <name evidence="1" type="ORF">DHETER_LOCUS3546</name>
</gene>
<evidence type="ECO:0000313" key="1">
    <source>
        <dbReference type="EMBL" id="CAG8512881.1"/>
    </source>
</evidence>
<comment type="caution">
    <text evidence="1">The sequence shown here is derived from an EMBL/GenBank/DDBJ whole genome shotgun (WGS) entry which is preliminary data.</text>
</comment>
<feature type="non-terminal residue" evidence="1">
    <location>
        <position position="75"/>
    </location>
</feature>
<keyword evidence="2" id="KW-1185">Reference proteome</keyword>
<protein>
    <submittedName>
        <fullName evidence="1">6128_t:CDS:1</fullName>
    </submittedName>
</protein>
<organism evidence="1 2">
    <name type="scientific">Dentiscutata heterogama</name>
    <dbReference type="NCBI Taxonomy" id="1316150"/>
    <lineage>
        <taxon>Eukaryota</taxon>
        <taxon>Fungi</taxon>
        <taxon>Fungi incertae sedis</taxon>
        <taxon>Mucoromycota</taxon>
        <taxon>Glomeromycotina</taxon>
        <taxon>Glomeromycetes</taxon>
        <taxon>Diversisporales</taxon>
        <taxon>Gigasporaceae</taxon>
        <taxon>Dentiscutata</taxon>
    </lineage>
</organism>
<evidence type="ECO:0000313" key="2">
    <source>
        <dbReference type="Proteomes" id="UP000789702"/>
    </source>
</evidence>